<feature type="domain" description="N-acetyltransferase" evidence="1">
    <location>
        <begin position="17"/>
        <end position="170"/>
    </location>
</feature>
<dbReference type="PANTHER" id="PTHR47237:SF2">
    <property type="entry name" value="BLL4206 PROTEIN"/>
    <property type="match status" value="1"/>
</dbReference>
<keyword evidence="3" id="KW-1185">Reference proteome</keyword>
<dbReference type="EC" id="2.3.1.-" evidence="2"/>
<dbReference type="Gene3D" id="3.40.630.30">
    <property type="match status" value="1"/>
</dbReference>
<name>A0ABY3RKA9_9BRAD</name>
<dbReference type="PROSITE" id="PS51186">
    <property type="entry name" value="GNAT"/>
    <property type="match status" value="1"/>
</dbReference>
<dbReference type="Pfam" id="PF13508">
    <property type="entry name" value="Acetyltransf_7"/>
    <property type="match status" value="1"/>
</dbReference>
<dbReference type="PANTHER" id="PTHR47237">
    <property type="entry name" value="SLL0310 PROTEIN"/>
    <property type="match status" value="1"/>
</dbReference>
<proteinExistence type="predicted"/>
<protein>
    <submittedName>
        <fullName evidence="2">GNAT family N-acetyltransferase</fullName>
        <ecNumber evidence="2">2.3.1.-</ecNumber>
    </submittedName>
</protein>
<dbReference type="Gene3D" id="3.40.630.90">
    <property type="match status" value="1"/>
</dbReference>
<evidence type="ECO:0000313" key="3">
    <source>
        <dbReference type="Proteomes" id="UP001431010"/>
    </source>
</evidence>
<dbReference type="Pfam" id="PF18014">
    <property type="entry name" value="Acetyltransf_18"/>
    <property type="match status" value="1"/>
</dbReference>
<dbReference type="InterPro" id="IPR016181">
    <property type="entry name" value="Acyl_CoA_acyltransferase"/>
</dbReference>
<dbReference type="InterPro" id="IPR041496">
    <property type="entry name" value="YitH/HolE_GNAT"/>
</dbReference>
<evidence type="ECO:0000313" key="2">
    <source>
        <dbReference type="EMBL" id="UFZ07854.1"/>
    </source>
</evidence>
<gene>
    <name evidence="2" type="ORF">LQG66_16800</name>
</gene>
<evidence type="ECO:0000259" key="1">
    <source>
        <dbReference type="PROSITE" id="PS51186"/>
    </source>
</evidence>
<dbReference type="GO" id="GO:0016746">
    <property type="term" value="F:acyltransferase activity"/>
    <property type="evidence" value="ECO:0007669"/>
    <property type="project" value="UniProtKB-KW"/>
</dbReference>
<dbReference type="Proteomes" id="UP001431010">
    <property type="component" value="Chromosome"/>
</dbReference>
<reference evidence="2" key="1">
    <citation type="journal article" date="2024" name="Antonie Van Leeuwenhoek">
        <title>Bradyrhizobium ontarionense sp. nov., a novel bacterial symbiont isolated from Aeschynomene indica (Indian jointvetch), harbours photosynthesis, nitrogen fixation and nitrous oxide (N2O) reductase genes.</title>
        <authorList>
            <person name="Bromfield E.S.P."/>
            <person name="Cloutier S."/>
        </authorList>
    </citation>
    <scope>NUCLEOTIDE SEQUENCE</scope>
    <source>
        <strain evidence="2">A19</strain>
    </source>
</reference>
<dbReference type="CDD" id="cd04301">
    <property type="entry name" value="NAT_SF"/>
    <property type="match status" value="1"/>
</dbReference>
<dbReference type="InterPro" id="IPR000182">
    <property type="entry name" value="GNAT_dom"/>
</dbReference>
<keyword evidence="2" id="KW-0808">Transferase</keyword>
<dbReference type="InterPro" id="IPR052729">
    <property type="entry name" value="Acyl/Acetyltrans_Enzymes"/>
</dbReference>
<sequence>MRTTAANQAGDRDNEVVTLVAFAAAHLEGALKLSQEMSWPYRIEDWDVALQLGQGFVLQRSGVVIGTAAWWPYGETHASAGMIIVAKAAQGRGYGARLMDALLASARPRTIALNSTAEGITLYRRRGFVPIGVIHQHHGIPRECREAPRSCLVRSMVASDFEAIMRLDREATGLERRRLLDRLVQSGVGYVLQRDGIPRGYAISRLFGRGHVIGPVVAESPIDARALIDAALAVLGGCFVRIDTSVSSQLGDWLESIGLQQVGEATTMILGTPAPSTGPARTFAIANQSFG</sequence>
<dbReference type="EMBL" id="CP088156">
    <property type="protein sequence ID" value="UFZ07854.1"/>
    <property type="molecule type" value="Genomic_DNA"/>
</dbReference>
<dbReference type="RefSeq" id="WP_231327303.1">
    <property type="nucleotide sequence ID" value="NZ_CP088156.1"/>
</dbReference>
<accession>A0ABY3RKA9</accession>
<organism evidence="2 3">
    <name type="scientific">Bradyrhizobium ontarionense</name>
    <dbReference type="NCBI Taxonomy" id="2898149"/>
    <lineage>
        <taxon>Bacteria</taxon>
        <taxon>Pseudomonadati</taxon>
        <taxon>Pseudomonadota</taxon>
        <taxon>Alphaproteobacteria</taxon>
        <taxon>Hyphomicrobiales</taxon>
        <taxon>Nitrobacteraceae</taxon>
        <taxon>Bradyrhizobium</taxon>
    </lineage>
</organism>
<dbReference type="SUPFAM" id="SSF55729">
    <property type="entry name" value="Acyl-CoA N-acyltransferases (Nat)"/>
    <property type="match status" value="1"/>
</dbReference>
<keyword evidence="2" id="KW-0012">Acyltransferase</keyword>